<dbReference type="HAMAP" id="MF_00147_B">
    <property type="entry name" value="TIM_B"/>
    <property type="match status" value="1"/>
</dbReference>
<dbReference type="CDD" id="cd00311">
    <property type="entry name" value="TIM"/>
    <property type="match status" value="1"/>
</dbReference>
<evidence type="ECO:0000256" key="8">
    <source>
        <dbReference type="ARBA" id="ARBA00023235"/>
    </source>
</evidence>
<organism evidence="11 12">
    <name type="scientific">Erythrobacter insulae</name>
    <dbReference type="NCBI Taxonomy" id="2584124"/>
    <lineage>
        <taxon>Bacteria</taxon>
        <taxon>Pseudomonadati</taxon>
        <taxon>Pseudomonadota</taxon>
        <taxon>Alphaproteobacteria</taxon>
        <taxon>Sphingomonadales</taxon>
        <taxon>Erythrobacteraceae</taxon>
        <taxon>Erythrobacter/Porphyrobacter group</taxon>
        <taxon>Erythrobacter</taxon>
    </lineage>
</organism>
<proteinExistence type="inferred from homology"/>
<feature type="active site" description="Electrophile" evidence="9">
    <location>
        <position position="93"/>
    </location>
</feature>
<feature type="binding site" evidence="9">
    <location>
        <begin position="235"/>
        <end position="236"/>
    </location>
    <ligand>
        <name>substrate</name>
    </ligand>
</feature>
<name>A0A547PEK3_9SPHN</name>
<dbReference type="UniPathway" id="UPA01066"/>
<dbReference type="SUPFAM" id="SSF51351">
    <property type="entry name" value="Triosephosphate isomerase (TIM)"/>
    <property type="match status" value="1"/>
</dbReference>
<dbReference type="EC" id="5.3.1.1" evidence="9 10"/>
<evidence type="ECO:0000256" key="6">
    <source>
        <dbReference type="ARBA" id="ARBA00022490"/>
    </source>
</evidence>
<keyword evidence="8 9" id="KW-0413">Isomerase</keyword>
<dbReference type="FunFam" id="3.20.20.70:FF:000016">
    <property type="entry name" value="Triosephosphate isomerase"/>
    <property type="match status" value="1"/>
</dbReference>
<dbReference type="UniPathway" id="UPA00138"/>
<evidence type="ECO:0000313" key="12">
    <source>
        <dbReference type="Proteomes" id="UP000316343"/>
    </source>
</evidence>
<dbReference type="InterPro" id="IPR013785">
    <property type="entry name" value="Aldolase_TIM"/>
</dbReference>
<accession>A0A547PEK3</accession>
<dbReference type="Proteomes" id="UP000316343">
    <property type="component" value="Unassembled WGS sequence"/>
</dbReference>
<comment type="similarity">
    <text evidence="4 9 10">Belongs to the triosephosphate isomerase family.</text>
</comment>
<keyword evidence="12" id="KW-1185">Reference proteome</keyword>
<comment type="subunit">
    <text evidence="9 10">Homodimer.</text>
</comment>
<dbReference type="InterPro" id="IPR020861">
    <property type="entry name" value="Triosephosphate_isomerase_AS"/>
</dbReference>
<reference evidence="11 12" key="1">
    <citation type="submission" date="2019-06" db="EMBL/GenBank/DDBJ databases">
        <title>Erythrobacter insulae sp. nov., isolated from a tidal flat.</title>
        <authorList>
            <person name="Yoon J.-H."/>
        </authorList>
    </citation>
    <scope>NUCLEOTIDE SEQUENCE [LARGE SCALE GENOMIC DNA]</scope>
    <source>
        <strain evidence="11 12">JBTF-M21</strain>
    </source>
</reference>
<comment type="pathway">
    <text evidence="3">Carbohydrate metabolism; erythritol degradation.</text>
</comment>
<dbReference type="GO" id="GO:0046166">
    <property type="term" value="P:glyceraldehyde-3-phosphate biosynthetic process"/>
    <property type="evidence" value="ECO:0007669"/>
    <property type="project" value="TreeGrafter"/>
</dbReference>
<keyword evidence="7 9" id="KW-0324">Glycolysis</keyword>
<comment type="catalytic activity">
    <reaction evidence="1">
        <text>L-erythrulose 1-phosphate = D-erythrulose 4-phosphate</text>
        <dbReference type="Rhea" id="RHEA:49588"/>
        <dbReference type="ChEBI" id="CHEBI:58002"/>
        <dbReference type="ChEBI" id="CHEBI:90796"/>
        <dbReference type="EC" id="5.3.1.33"/>
    </reaction>
</comment>
<evidence type="ECO:0000256" key="7">
    <source>
        <dbReference type="ARBA" id="ARBA00023152"/>
    </source>
</evidence>
<feature type="binding site" evidence="9">
    <location>
        <position position="214"/>
    </location>
    <ligand>
        <name>substrate</name>
    </ligand>
</feature>
<gene>
    <name evidence="9" type="primary">tpiA</name>
    <name evidence="11" type="ORF">FGU71_12330</name>
</gene>
<keyword evidence="5 9" id="KW-0312">Gluconeogenesis</keyword>
<feature type="active site" description="Proton acceptor" evidence="9">
    <location>
        <position position="168"/>
    </location>
</feature>
<dbReference type="InterPro" id="IPR022896">
    <property type="entry name" value="TrioseP_Isoase_bac/euk"/>
</dbReference>
<dbReference type="InterPro" id="IPR000652">
    <property type="entry name" value="Triosephosphate_isomerase"/>
</dbReference>
<evidence type="ECO:0000256" key="3">
    <source>
        <dbReference type="ARBA" id="ARBA00004939"/>
    </source>
</evidence>
<dbReference type="GO" id="GO:0006096">
    <property type="term" value="P:glycolytic process"/>
    <property type="evidence" value="ECO:0007669"/>
    <property type="project" value="UniProtKB-UniRule"/>
</dbReference>
<dbReference type="AlphaFoldDB" id="A0A547PEK3"/>
<dbReference type="GO" id="GO:0005829">
    <property type="term" value="C:cytosol"/>
    <property type="evidence" value="ECO:0007669"/>
    <property type="project" value="TreeGrafter"/>
</dbReference>
<dbReference type="GO" id="GO:0004807">
    <property type="term" value="F:triose-phosphate isomerase activity"/>
    <property type="evidence" value="ECO:0007669"/>
    <property type="project" value="UniProtKB-UniRule"/>
</dbReference>
<feature type="binding site" evidence="9">
    <location>
        <begin position="10"/>
        <end position="12"/>
    </location>
    <ligand>
        <name>substrate</name>
    </ligand>
</feature>
<evidence type="ECO:0000256" key="1">
    <source>
        <dbReference type="ARBA" id="ARBA00000148"/>
    </source>
</evidence>
<dbReference type="UniPathway" id="UPA00109">
    <property type="reaction ID" value="UER00189"/>
</dbReference>
<evidence type="ECO:0000256" key="9">
    <source>
        <dbReference type="HAMAP-Rule" id="MF_00147"/>
    </source>
</evidence>
<evidence type="ECO:0000256" key="10">
    <source>
        <dbReference type="RuleBase" id="RU363013"/>
    </source>
</evidence>
<protein>
    <recommendedName>
        <fullName evidence="9 10">Triosephosphate isomerase</fullName>
        <shortName evidence="9">TIM</shortName>
        <shortName evidence="9">TPI</shortName>
        <ecNumber evidence="9 10">5.3.1.1</ecNumber>
    </recommendedName>
    <alternativeName>
        <fullName evidence="9">Triose-phosphate isomerase</fullName>
    </alternativeName>
</protein>
<dbReference type="PROSITE" id="PS00171">
    <property type="entry name" value="TIM_1"/>
    <property type="match status" value="1"/>
</dbReference>
<evidence type="ECO:0000256" key="2">
    <source>
        <dbReference type="ARBA" id="ARBA00004680"/>
    </source>
</evidence>
<evidence type="ECO:0000256" key="4">
    <source>
        <dbReference type="ARBA" id="ARBA00007422"/>
    </source>
</evidence>
<dbReference type="EMBL" id="VHJK01000001">
    <property type="protein sequence ID" value="TRD12572.1"/>
    <property type="molecule type" value="Genomic_DNA"/>
</dbReference>
<evidence type="ECO:0000256" key="5">
    <source>
        <dbReference type="ARBA" id="ARBA00022432"/>
    </source>
</evidence>
<dbReference type="PROSITE" id="PS51440">
    <property type="entry name" value="TIM_2"/>
    <property type="match status" value="1"/>
</dbReference>
<comment type="function">
    <text evidence="9">Involved in the gluconeogenesis. Catalyzes stereospecifically the conversion of dihydroxyacetone phosphate (DHAP) to D-glyceraldehyde-3-phosphate (G3P).</text>
</comment>
<dbReference type="Gene3D" id="3.20.20.70">
    <property type="entry name" value="Aldolase class I"/>
    <property type="match status" value="1"/>
</dbReference>
<evidence type="ECO:0000313" key="11">
    <source>
        <dbReference type="EMBL" id="TRD12572.1"/>
    </source>
</evidence>
<dbReference type="RefSeq" id="WP_142788844.1">
    <property type="nucleotide sequence ID" value="NZ_VHJK01000001.1"/>
</dbReference>
<comment type="caution">
    <text evidence="11">The sequence shown here is derived from an EMBL/GenBank/DDBJ whole genome shotgun (WGS) entry which is preliminary data.</text>
</comment>
<keyword evidence="6 9" id="KW-0963">Cytoplasm</keyword>
<dbReference type="InterPro" id="IPR035990">
    <property type="entry name" value="TIM_sf"/>
</dbReference>
<dbReference type="GO" id="GO:0006094">
    <property type="term" value="P:gluconeogenesis"/>
    <property type="evidence" value="ECO:0007669"/>
    <property type="project" value="UniProtKB-UniRule"/>
</dbReference>
<dbReference type="Pfam" id="PF00121">
    <property type="entry name" value="TIM"/>
    <property type="match status" value="1"/>
</dbReference>
<comment type="pathway">
    <text evidence="9 10">Carbohydrate biosynthesis; gluconeogenesis.</text>
</comment>
<dbReference type="NCBIfam" id="TIGR00419">
    <property type="entry name" value="tim"/>
    <property type="match status" value="1"/>
</dbReference>
<comment type="subcellular location">
    <subcellularLocation>
        <location evidence="9 10">Cytoplasm</location>
    </subcellularLocation>
</comment>
<dbReference type="GO" id="GO:0019563">
    <property type="term" value="P:glycerol catabolic process"/>
    <property type="evidence" value="ECO:0007669"/>
    <property type="project" value="TreeGrafter"/>
</dbReference>
<feature type="binding site" evidence="9">
    <location>
        <position position="174"/>
    </location>
    <ligand>
        <name>substrate</name>
    </ligand>
</feature>
<dbReference type="OrthoDB" id="9809429at2"/>
<comment type="catalytic activity">
    <reaction evidence="9 10">
        <text>D-glyceraldehyde 3-phosphate = dihydroxyacetone phosphate</text>
        <dbReference type="Rhea" id="RHEA:18585"/>
        <dbReference type="ChEBI" id="CHEBI:57642"/>
        <dbReference type="ChEBI" id="CHEBI:59776"/>
        <dbReference type="EC" id="5.3.1.1"/>
    </reaction>
</comment>
<dbReference type="PANTHER" id="PTHR21139">
    <property type="entry name" value="TRIOSEPHOSPHATE ISOMERASE"/>
    <property type="match status" value="1"/>
</dbReference>
<dbReference type="PANTHER" id="PTHR21139:SF42">
    <property type="entry name" value="TRIOSEPHOSPHATE ISOMERASE"/>
    <property type="match status" value="1"/>
</dbReference>
<sequence>MPQRPYIVGNWKMHGTRAMLSEARAIDRAAQRHMKVEVAIAPPYTLIHPVHREAEQIAVGAQDCHHEEGGAHTGDISAAMIADAGGKFVILGHSERRQNHSETNAQVKAKADAALAAGLRVILCCGESEETRDAGRAVSFVKKQLKASLPDFSDAPESVVERLTVAYEPVWAIGTGKTANIEDIAEMHAEIRKLLVSVYGEENGAEIRILYGGSVKPENASEILSTPEVGGALVGGASLTADSFMGIALAAGESEDG</sequence>
<comment type="pathway">
    <text evidence="2 9 10">Carbohydrate degradation; glycolysis; D-glyceraldehyde 3-phosphate from glycerone phosphate: step 1/1.</text>
</comment>